<evidence type="ECO:0000256" key="3">
    <source>
        <dbReference type="ARBA" id="ARBA00022692"/>
    </source>
</evidence>
<feature type="transmembrane region" description="Helical" evidence="6">
    <location>
        <begin position="176"/>
        <end position="198"/>
    </location>
</feature>
<feature type="transmembrane region" description="Helical" evidence="6">
    <location>
        <begin position="302"/>
        <end position="323"/>
    </location>
</feature>
<evidence type="ECO:0000259" key="7">
    <source>
        <dbReference type="Pfam" id="PF00909"/>
    </source>
</evidence>
<feature type="transmembrane region" description="Helical" evidence="6">
    <location>
        <begin position="335"/>
        <end position="353"/>
    </location>
</feature>
<name>A0A6P8RWV6_GEOSA</name>
<feature type="transmembrane region" description="Helical" evidence="6">
    <location>
        <begin position="12"/>
        <end position="34"/>
    </location>
</feature>
<dbReference type="PRINTS" id="PR00342">
    <property type="entry name" value="RHESUSRHD"/>
</dbReference>
<keyword evidence="8" id="KW-1185">Reference proteome</keyword>
<dbReference type="CTD" id="6006"/>
<dbReference type="SUPFAM" id="SSF111352">
    <property type="entry name" value="Ammonium transporter"/>
    <property type="match status" value="1"/>
</dbReference>
<dbReference type="InterPro" id="IPR002229">
    <property type="entry name" value="RhesusRHD"/>
</dbReference>
<dbReference type="Gene3D" id="1.10.3430.10">
    <property type="entry name" value="Ammonium transporter AmtB like domains"/>
    <property type="match status" value="1"/>
</dbReference>
<feature type="transmembrane region" description="Helical" evidence="6">
    <location>
        <begin position="146"/>
        <end position="164"/>
    </location>
</feature>
<dbReference type="GO" id="GO:0005886">
    <property type="term" value="C:plasma membrane"/>
    <property type="evidence" value="ECO:0007669"/>
    <property type="project" value="InterPro"/>
</dbReference>
<evidence type="ECO:0000256" key="1">
    <source>
        <dbReference type="ARBA" id="ARBA00004141"/>
    </source>
</evidence>
<comment type="subcellular location">
    <subcellularLocation>
        <location evidence="1">Membrane</location>
        <topology evidence="1">Multi-pass membrane protein</topology>
    </subcellularLocation>
</comment>
<feature type="transmembrane region" description="Helical" evidence="6">
    <location>
        <begin position="365"/>
        <end position="394"/>
    </location>
</feature>
<evidence type="ECO:0000313" key="8">
    <source>
        <dbReference type="Proteomes" id="UP000515159"/>
    </source>
</evidence>
<sequence length="423" mass="46994">MAPRYAPSLRGRLPWLILILETIFISIFLFSISFEPAEASKVYPETRLIGVKPFLTAFQDINVMIFLGFGFLLTFMRRFGFSGVGFNLLIAAFGIQWAIILDGVLFHFKEGSVTINMPSLLIGSMSTVPALISAGALLGKVNPVQLIWVTLVEVTLFTVNRWIISDLFMIEKHASLMFVHIFGAYFGLAIAWFFYHPLLGKNTEKERSQPTSHLFSLLGSLFLWMFWPTFNSVLVPNASKRRNAVYNTYYALAVSAVTAFSFSVCTNARGKLNMVHIRNAVLAGGVAVGFSAYFIYSAWIAMTIGFLAGMISALGFTYIQAYLNSAIQIHDTCGVHATFGLPGLLGGVAYVVLTSVDNWDNLTRLGYQAVIGISCILVTLIMSLVGGLLTGLFLTCKLWNAPQHWKYFDDQAYWEFPHLANKL</sequence>
<dbReference type="OrthoDB" id="534912at2759"/>
<dbReference type="PANTHER" id="PTHR11730:SF43">
    <property type="entry name" value="BLOOD GROUP RH(CE) POLYPEPTIDE-RELATED"/>
    <property type="match status" value="1"/>
</dbReference>
<dbReference type="GO" id="GO:0008519">
    <property type="term" value="F:ammonium channel activity"/>
    <property type="evidence" value="ECO:0007669"/>
    <property type="project" value="InterPro"/>
</dbReference>
<feature type="transmembrane region" description="Helical" evidence="6">
    <location>
        <begin position="54"/>
        <end position="76"/>
    </location>
</feature>
<keyword evidence="3 6" id="KW-0812">Transmembrane</keyword>
<accession>A0A6P8RWV6</accession>
<protein>
    <submittedName>
        <fullName evidence="9">Blood group Rh(CE) polypeptide isoform X1</fullName>
    </submittedName>
</protein>
<dbReference type="RefSeq" id="XP_033809994.1">
    <property type="nucleotide sequence ID" value="XM_033954103.1"/>
</dbReference>
<evidence type="ECO:0000256" key="2">
    <source>
        <dbReference type="ARBA" id="ARBA00011036"/>
    </source>
</evidence>
<evidence type="ECO:0000256" key="5">
    <source>
        <dbReference type="ARBA" id="ARBA00023136"/>
    </source>
</evidence>
<keyword evidence="4 6" id="KW-1133">Transmembrane helix</keyword>
<dbReference type="GeneID" id="117364659"/>
<feature type="transmembrane region" description="Helical" evidence="6">
    <location>
        <begin position="120"/>
        <end position="139"/>
    </location>
</feature>
<dbReference type="AlphaFoldDB" id="A0A6P8RWV6"/>
<comment type="similarity">
    <text evidence="2">Belongs to the ammonium transporter (TC 2.A.49) family. Rh subfamily.</text>
</comment>
<dbReference type="KEGG" id="gsh:117364659"/>
<dbReference type="InterPro" id="IPR029020">
    <property type="entry name" value="Ammonium/urea_transptr"/>
</dbReference>
<evidence type="ECO:0000256" key="4">
    <source>
        <dbReference type="ARBA" id="ARBA00022989"/>
    </source>
</evidence>
<gene>
    <name evidence="9" type="primary">RHCE</name>
</gene>
<keyword evidence="5 6" id="KW-0472">Membrane</keyword>
<proteinExistence type="inferred from homology"/>
<dbReference type="InParanoid" id="A0A6P8RWV6"/>
<reference evidence="9" key="1">
    <citation type="submission" date="2025-08" db="UniProtKB">
        <authorList>
            <consortium name="RefSeq"/>
        </authorList>
    </citation>
    <scope>IDENTIFICATION</scope>
</reference>
<feature type="transmembrane region" description="Helical" evidence="6">
    <location>
        <begin position="247"/>
        <end position="265"/>
    </location>
</feature>
<feature type="domain" description="Ammonium transporter AmtB-like" evidence="7">
    <location>
        <begin position="24"/>
        <end position="396"/>
    </location>
</feature>
<dbReference type="Pfam" id="PF00909">
    <property type="entry name" value="Ammonium_transp"/>
    <property type="match status" value="1"/>
</dbReference>
<dbReference type="FunCoup" id="A0A6P8RWV6">
    <property type="interactions" value="46"/>
</dbReference>
<feature type="transmembrane region" description="Helical" evidence="6">
    <location>
        <begin position="210"/>
        <end position="227"/>
    </location>
</feature>
<evidence type="ECO:0000313" key="9">
    <source>
        <dbReference type="RefSeq" id="XP_033809994.1"/>
    </source>
</evidence>
<feature type="transmembrane region" description="Helical" evidence="6">
    <location>
        <begin position="88"/>
        <end position="108"/>
    </location>
</feature>
<dbReference type="GO" id="GO:0097272">
    <property type="term" value="P:ammonium homeostasis"/>
    <property type="evidence" value="ECO:0007669"/>
    <property type="project" value="TreeGrafter"/>
</dbReference>
<evidence type="ECO:0000256" key="6">
    <source>
        <dbReference type="SAM" id="Phobius"/>
    </source>
</evidence>
<dbReference type="InterPro" id="IPR024041">
    <property type="entry name" value="NH4_transpt_AmtB-like_dom"/>
</dbReference>
<dbReference type="Proteomes" id="UP000515159">
    <property type="component" value="Chromosome 8"/>
</dbReference>
<dbReference type="PANTHER" id="PTHR11730">
    <property type="entry name" value="AMMONIUM TRANSPORTER"/>
    <property type="match status" value="1"/>
</dbReference>
<organism evidence="8 9">
    <name type="scientific">Geotrypetes seraphini</name>
    <name type="common">Gaboon caecilian</name>
    <name type="synonym">Caecilia seraphini</name>
    <dbReference type="NCBI Taxonomy" id="260995"/>
    <lineage>
        <taxon>Eukaryota</taxon>
        <taxon>Metazoa</taxon>
        <taxon>Chordata</taxon>
        <taxon>Craniata</taxon>
        <taxon>Vertebrata</taxon>
        <taxon>Euteleostomi</taxon>
        <taxon>Amphibia</taxon>
        <taxon>Gymnophiona</taxon>
        <taxon>Geotrypetes</taxon>
    </lineage>
</organism>
<dbReference type="FunFam" id="1.10.3430.10:FF:000009">
    <property type="entry name" value="Blood group Rh(D) polypeptide"/>
    <property type="match status" value="1"/>
</dbReference>
<feature type="transmembrane region" description="Helical" evidence="6">
    <location>
        <begin position="277"/>
        <end position="296"/>
    </location>
</feature>